<dbReference type="GO" id="GO:0016705">
    <property type="term" value="F:oxidoreductase activity, acting on paired donors, with incorporation or reduction of molecular oxygen"/>
    <property type="evidence" value="ECO:0007669"/>
    <property type="project" value="InterPro"/>
</dbReference>
<feature type="region of interest" description="Disordered" evidence="4">
    <location>
        <begin position="342"/>
        <end position="364"/>
    </location>
</feature>
<dbReference type="Proteomes" id="UP000734854">
    <property type="component" value="Unassembled WGS sequence"/>
</dbReference>
<dbReference type="GO" id="GO:0004497">
    <property type="term" value="F:monooxygenase activity"/>
    <property type="evidence" value="ECO:0007669"/>
    <property type="project" value="InterPro"/>
</dbReference>
<dbReference type="GO" id="GO:0020037">
    <property type="term" value="F:heme binding"/>
    <property type="evidence" value="ECO:0007669"/>
    <property type="project" value="InterPro"/>
</dbReference>
<dbReference type="PROSITE" id="PS51671">
    <property type="entry name" value="ACT"/>
    <property type="match status" value="1"/>
</dbReference>
<evidence type="ECO:0000256" key="4">
    <source>
        <dbReference type="SAM" id="MobiDB-lite"/>
    </source>
</evidence>
<accession>A0A8J5LZW3</accession>
<evidence type="ECO:0000313" key="7">
    <source>
        <dbReference type="Proteomes" id="UP000734854"/>
    </source>
</evidence>
<feature type="domain" description="ACT" evidence="5">
    <location>
        <begin position="363"/>
        <end position="446"/>
    </location>
</feature>
<dbReference type="PANTHER" id="PTHR47955:SF14">
    <property type="entry name" value="OS01G0543600 PROTEIN"/>
    <property type="match status" value="1"/>
</dbReference>
<reference evidence="6 7" key="1">
    <citation type="submission" date="2020-08" db="EMBL/GenBank/DDBJ databases">
        <title>Plant Genome Project.</title>
        <authorList>
            <person name="Zhang R.-G."/>
        </authorList>
    </citation>
    <scope>NUCLEOTIDE SEQUENCE [LARGE SCALE GENOMIC DNA]</scope>
    <source>
        <tissue evidence="6">Rhizome</tissue>
    </source>
</reference>
<dbReference type="InterPro" id="IPR045865">
    <property type="entry name" value="ACT-like_dom_sf"/>
</dbReference>
<keyword evidence="3" id="KW-0408">Iron</keyword>
<dbReference type="InterPro" id="IPR036396">
    <property type="entry name" value="Cyt_P450_sf"/>
</dbReference>
<protein>
    <recommendedName>
        <fullName evidence="5">ACT domain-containing protein</fullName>
    </recommendedName>
</protein>
<evidence type="ECO:0000256" key="1">
    <source>
        <dbReference type="ARBA" id="ARBA00010617"/>
    </source>
</evidence>
<keyword evidence="2" id="KW-0479">Metal-binding</keyword>
<evidence type="ECO:0000256" key="2">
    <source>
        <dbReference type="ARBA" id="ARBA00022723"/>
    </source>
</evidence>
<dbReference type="Pfam" id="PF01842">
    <property type="entry name" value="ACT"/>
    <property type="match status" value="1"/>
</dbReference>
<dbReference type="AlphaFoldDB" id="A0A8J5LZW3"/>
<dbReference type="SUPFAM" id="SSF55021">
    <property type="entry name" value="ACT-like"/>
    <property type="match status" value="1"/>
</dbReference>
<dbReference type="Gene3D" id="1.10.630.10">
    <property type="entry name" value="Cytochrome P450"/>
    <property type="match status" value="1"/>
</dbReference>
<gene>
    <name evidence="6" type="ORF">ZIOFF_003563</name>
</gene>
<keyword evidence="7" id="KW-1185">Reference proteome</keyword>
<name>A0A8J5LZW3_ZINOF</name>
<dbReference type="Pfam" id="PF00067">
    <property type="entry name" value="p450"/>
    <property type="match status" value="1"/>
</dbReference>
<evidence type="ECO:0000259" key="5">
    <source>
        <dbReference type="PROSITE" id="PS51671"/>
    </source>
</evidence>
<organism evidence="6 7">
    <name type="scientific">Zingiber officinale</name>
    <name type="common">Ginger</name>
    <name type="synonym">Amomum zingiber</name>
    <dbReference type="NCBI Taxonomy" id="94328"/>
    <lineage>
        <taxon>Eukaryota</taxon>
        <taxon>Viridiplantae</taxon>
        <taxon>Streptophyta</taxon>
        <taxon>Embryophyta</taxon>
        <taxon>Tracheophyta</taxon>
        <taxon>Spermatophyta</taxon>
        <taxon>Magnoliopsida</taxon>
        <taxon>Liliopsida</taxon>
        <taxon>Zingiberales</taxon>
        <taxon>Zingiberaceae</taxon>
        <taxon>Zingiber</taxon>
    </lineage>
</organism>
<dbReference type="Gene3D" id="3.30.70.260">
    <property type="match status" value="1"/>
</dbReference>
<dbReference type="PANTHER" id="PTHR47955">
    <property type="entry name" value="CYTOCHROME P450 FAMILY 71 PROTEIN"/>
    <property type="match status" value="1"/>
</dbReference>
<dbReference type="InterPro" id="IPR002912">
    <property type="entry name" value="ACT_dom"/>
</dbReference>
<dbReference type="InterPro" id="IPR001128">
    <property type="entry name" value="Cyt_P450"/>
</dbReference>
<dbReference type="GO" id="GO:0005506">
    <property type="term" value="F:iron ion binding"/>
    <property type="evidence" value="ECO:0007669"/>
    <property type="project" value="InterPro"/>
</dbReference>
<evidence type="ECO:0000313" key="6">
    <source>
        <dbReference type="EMBL" id="KAG6538441.1"/>
    </source>
</evidence>
<comment type="similarity">
    <text evidence="1">Belongs to the cytochrome P450 family.</text>
</comment>
<dbReference type="EMBL" id="JACMSC010000001">
    <property type="protein sequence ID" value="KAG6538441.1"/>
    <property type="molecule type" value="Genomic_DNA"/>
</dbReference>
<dbReference type="SUPFAM" id="SSF48264">
    <property type="entry name" value="Cytochrome P450"/>
    <property type="match status" value="1"/>
</dbReference>
<comment type="caution">
    <text evidence="6">The sequence shown here is derived from an EMBL/GenBank/DDBJ whole genome shotgun (WGS) entry which is preliminary data.</text>
</comment>
<evidence type="ECO:0000256" key="3">
    <source>
        <dbReference type="ARBA" id="ARBA00023004"/>
    </source>
</evidence>
<sequence length="532" mass="59249">MDRYKRCCLRLGRVPTLVVSSPDAARDVLRTHDHICASRSSTTVTRILLDGCSDMAFAPYGDEWRQHCRICSLHLLSPKMVQYYALVREQEVATMVAAICSRGLAAEIDMSAVLFAFSNDILCQIVTGKKFEGRKGLFSKLISENSVMLAKIYLGDYLPWLSWVDWLLGKVARVKKNHKRWGDLLDQKDPVLESILTPEVIKALLQVYLPIFFGVVGSPAREGSFGEKLSSVGDWKLKKGSLLARKRNMSAKFLQAFAADHDNPELQRQIGCMTGIFQMFDRQQILTRRRLNVSSGHNHKTLPSDVSTIMTVCPGLVVGFLPTNQNVKDAFQLDWNKSIGEGSSAVPSRRRNVDLKPSSNHTSIELTGTDRSGLLSKVSAVLTHLKCNVVSAEVWTHNTRAATVMQVTDEMNSAITDPQRLSRIKQLLRNVLKGNNRHRGAKTVVSMGLCLVAEGGKIQFQGLQLPHSTRTVRCLTNVEAFALHDEDVEEVTTLFSQLRNPCGQGAIRYESPPSEKHGCRAFKWLGDTGRSV</sequence>
<proteinExistence type="inferred from homology"/>